<keyword evidence="2" id="KW-1185">Reference proteome</keyword>
<organism evidence="1 2">
    <name type="scientific">Flagellimonas lutimaris</name>
    <dbReference type="NCBI Taxonomy" id="475082"/>
    <lineage>
        <taxon>Bacteria</taxon>
        <taxon>Pseudomonadati</taxon>
        <taxon>Bacteroidota</taxon>
        <taxon>Flavobacteriia</taxon>
        <taxon>Flavobacteriales</taxon>
        <taxon>Flavobacteriaceae</taxon>
        <taxon>Flagellimonas</taxon>
    </lineage>
</organism>
<accession>A0A3A1N561</accession>
<dbReference type="RefSeq" id="WP_119608597.1">
    <property type="nucleotide sequence ID" value="NZ_QXFH01000075.1"/>
</dbReference>
<name>A0A3A1N561_9FLAO</name>
<dbReference type="AlphaFoldDB" id="A0A3A1N561"/>
<dbReference type="OrthoDB" id="6402335at2"/>
<dbReference type="EMBL" id="QXFH01000075">
    <property type="protein sequence ID" value="RIV31671.1"/>
    <property type="molecule type" value="Genomic_DNA"/>
</dbReference>
<proteinExistence type="predicted"/>
<evidence type="ECO:0000313" key="1">
    <source>
        <dbReference type="EMBL" id="RIV31671.1"/>
    </source>
</evidence>
<dbReference type="InterPro" id="IPR032560">
    <property type="entry name" value="DUF4932"/>
</dbReference>
<evidence type="ECO:0000313" key="2">
    <source>
        <dbReference type="Proteomes" id="UP000266067"/>
    </source>
</evidence>
<reference evidence="1 2" key="1">
    <citation type="submission" date="2018-08" db="EMBL/GenBank/DDBJ databases">
        <title>Proposal of Muricauda 72 sp.nov. and Muricauda NH166 sp.nov., isolated from seawater.</title>
        <authorList>
            <person name="Cheng H."/>
            <person name="Wu Y.-H."/>
            <person name="Guo L.-L."/>
            <person name="Xu X.-W."/>
        </authorList>
    </citation>
    <scope>NUCLEOTIDE SEQUENCE [LARGE SCALE GENOMIC DNA]</scope>
    <source>
        <strain evidence="1 2">KCTC 22173</strain>
    </source>
</reference>
<gene>
    <name evidence="1" type="ORF">D2V08_13025</name>
</gene>
<dbReference type="Proteomes" id="UP000266067">
    <property type="component" value="Unassembled WGS sequence"/>
</dbReference>
<protein>
    <submittedName>
        <fullName evidence="1">DUF4932 domain-containing protein</fullName>
    </submittedName>
</protein>
<sequence length="362" mass="42269">MKQISIISLLLLALNSFGQKSEILAEPKVDERVELLSIVFRLADSKEYSSNKFPKYVENIEKHFQPYKNHELINYIKKKLRRKGIGYDAVMHMAINLSDNYPFQPIIPFSKEIPEERWGKKRASKFLQLLNRFYSDANCEKFFQENKAVYKTASGNFQKVHDELDVNWYQEFYGQEHKGEFRIVNGLGNGGGNYGPSISIADKEIIYAIMGTWSVDNLGMPQYELDDYFPTLLHEFNHSFVNHIVEKYHTELSKSGEAIFAVLKDIMESQAYGSWQTMYAEAIVRAGVIRYLKDHNYPNEIIETELNNEMNRGFSWTDKLVQELERYGQNRDMFPTLESFMPELVKFFDNVADNITEIEKCD</sequence>
<dbReference type="Pfam" id="PF16286">
    <property type="entry name" value="DUF4932"/>
    <property type="match status" value="1"/>
</dbReference>
<comment type="caution">
    <text evidence="1">The sequence shown here is derived from an EMBL/GenBank/DDBJ whole genome shotgun (WGS) entry which is preliminary data.</text>
</comment>